<accession>A0ABS3DX64</accession>
<keyword evidence="6" id="KW-0636">Prenylation</keyword>
<dbReference type="Proteomes" id="UP000663970">
    <property type="component" value="Unassembled WGS sequence"/>
</dbReference>
<gene>
    <name evidence="10" type="primary">comX</name>
    <name evidence="10" type="ORF">JF544_11685</name>
</gene>
<evidence type="ECO:0000256" key="6">
    <source>
        <dbReference type="ARBA" id="ARBA00023289"/>
    </source>
</evidence>
<evidence type="ECO:0000256" key="5">
    <source>
        <dbReference type="ARBA" id="ARBA00023288"/>
    </source>
</evidence>
<keyword evidence="5" id="KW-0449">Lipoprotein</keyword>
<evidence type="ECO:0000313" key="10">
    <source>
        <dbReference type="EMBL" id="MBN8235916.1"/>
    </source>
</evidence>
<evidence type="ECO:0000256" key="8">
    <source>
        <dbReference type="ARBA" id="ARBA00029545"/>
    </source>
</evidence>
<evidence type="ECO:0000256" key="3">
    <source>
        <dbReference type="ARBA" id="ARBA00023044"/>
    </source>
</evidence>
<comment type="caution">
    <text evidence="10">The sequence shown here is derived from an EMBL/GenBank/DDBJ whole genome shotgun (WGS) entry which is preliminary data.</text>
</comment>
<evidence type="ECO:0000256" key="1">
    <source>
        <dbReference type="ARBA" id="ARBA00004613"/>
    </source>
</evidence>
<sequence>MLFELVQKIVQNPTLMNAVKEGKADLPGVSEVEKEALIDVLASDDLQGIEWRMCYWK</sequence>
<reference evidence="10 11" key="1">
    <citation type="submission" date="2020-12" db="EMBL/GenBank/DDBJ databases">
        <title>Oil enriched cultivation method for isolating marine PHA-producing bacteria.</title>
        <authorList>
            <person name="Zheng W."/>
            <person name="Yu S."/>
            <person name="Huang Y."/>
        </authorList>
    </citation>
    <scope>NUCLEOTIDE SEQUENCE [LARGE SCALE GENOMIC DNA]</scope>
    <source>
        <strain evidence="10 11">SY-2-6</strain>
    </source>
</reference>
<protein>
    <recommendedName>
        <fullName evidence="8">ComX pheromone</fullName>
    </recommendedName>
    <alternativeName>
        <fullName evidence="9">Competence pheromone</fullName>
    </alternativeName>
</protein>
<dbReference type="RefSeq" id="WP_206934108.1">
    <property type="nucleotide sequence ID" value="NZ_JAEKJY010000003.1"/>
</dbReference>
<dbReference type="InterPro" id="IPR009233">
    <property type="entry name" value="Competence_ComX_Bacillus"/>
</dbReference>
<evidence type="ECO:0000256" key="9">
    <source>
        <dbReference type="ARBA" id="ARBA00030321"/>
    </source>
</evidence>
<keyword evidence="3" id="KW-0588">Pheromone</keyword>
<name>A0ABS3DX64_9BACI</name>
<evidence type="ECO:0000313" key="11">
    <source>
        <dbReference type="Proteomes" id="UP000663970"/>
    </source>
</evidence>
<evidence type="ECO:0000256" key="4">
    <source>
        <dbReference type="ARBA" id="ARBA00023287"/>
    </source>
</evidence>
<comment type="subunit">
    <text evidence="7">Interacts directly with the sensor histidine kinase ComP and stimulates its activity.</text>
</comment>
<keyword evidence="2" id="KW-0964">Secreted</keyword>
<dbReference type="Pfam" id="PF05952">
    <property type="entry name" value="ComX"/>
    <property type="match status" value="1"/>
</dbReference>
<comment type="subcellular location">
    <subcellularLocation>
        <location evidence="1">Secreted</location>
    </subcellularLocation>
</comment>
<evidence type="ECO:0000256" key="7">
    <source>
        <dbReference type="ARBA" id="ARBA00029483"/>
    </source>
</evidence>
<proteinExistence type="predicted"/>
<keyword evidence="4" id="KW-0178">Competence</keyword>
<organism evidence="10 11">
    <name type="scientific">Halobacillus kuroshimensis</name>
    <dbReference type="NCBI Taxonomy" id="302481"/>
    <lineage>
        <taxon>Bacteria</taxon>
        <taxon>Bacillati</taxon>
        <taxon>Bacillota</taxon>
        <taxon>Bacilli</taxon>
        <taxon>Bacillales</taxon>
        <taxon>Bacillaceae</taxon>
        <taxon>Halobacillus</taxon>
    </lineage>
</organism>
<dbReference type="EMBL" id="JAEKJY010000003">
    <property type="protein sequence ID" value="MBN8235916.1"/>
    <property type="molecule type" value="Genomic_DNA"/>
</dbReference>
<evidence type="ECO:0000256" key="2">
    <source>
        <dbReference type="ARBA" id="ARBA00022525"/>
    </source>
</evidence>
<keyword evidence="11" id="KW-1185">Reference proteome</keyword>